<evidence type="ECO:0000259" key="2">
    <source>
        <dbReference type="SMART" id="SM00226"/>
    </source>
</evidence>
<dbReference type="InterPro" id="IPR023485">
    <property type="entry name" value="Ptyr_pPase"/>
</dbReference>
<dbReference type="Proteomes" id="UP000664800">
    <property type="component" value="Unassembled WGS sequence"/>
</dbReference>
<dbReference type="PANTHER" id="PTHR43428">
    <property type="entry name" value="ARSENATE REDUCTASE"/>
    <property type="match status" value="1"/>
</dbReference>
<protein>
    <submittedName>
        <fullName evidence="3">Arsenate reductase ArsC</fullName>
    </submittedName>
</protein>
<evidence type="ECO:0000313" key="4">
    <source>
        <dbReference type="Proteomes" id="UP000664800"/>
    </source>
</evidence>
<keyword evidence="1" id="KW-0059">Arsenical resistance</keyword>
<gene>
    <name evidence="3" type="ORF">J0I24_12470</name>
</gene>
<dbReference type="Gene3D" id="3.40.50.2300">
    <property type="match status" value="1"/>
</dbReference>
<dbReference type="SMART" id="SM00226">
    <property type="entry name" value="LMWPc"/>
    <property type="match status" value="1"/>
</dbReference>
<dbReference type="InterPro" id="IPR036196">
    <property type="entry name" value="Ptyr_pPase_sf"/>
</dbReference>
<accession>A0A8I1SWW6</accession>
<dbReference type="SUPFAM" id="SSF52788">
    <property type="entry name" value="Phosphotyrosine protein phosphatases I"/>
    <property type="match status" value="1"/>
</dbReference>
<dbReference type="Pfam" id="PF01451">
    <property type="entry name" value="LMWPc"/>
    <property type="match status" value="1"/>
</dbReference>
<dbReference type="EMBL" id="JAFKMR010000024">
    <property type="protein sequence ID" value="MBN8745103.1"/>
    <property type="molecule type" value="Genomic_DNA"/>
</dbReference>
<dbReference type="CDD" id="cd16345">
    <property type="entry name" value="LMWP_ArsC"/>
    <property type="match status" value="1"/>
</dbReference>
<dbReference type="PANTHER" id="PTHR43428:SF1">
    <property type="entry name" value="ARSENATE REDUCTASE"/>
    <property type="match status" value="1"/>
</dbReference>
<evidence type="ECO:0000313" key="3">
    <source>
        <dbReference type="EMBL" id="MBN8745103.1"/>
    </source>
</evidence>
<organism evidence="3 4">
    <name type="scientific">Thiomonas arsenitoxydans (strain DSM 22701 / CIP 110005 / 3As)</name>
    <dbReference type="NCBI Taxonomy" id="426114"/>
    <lineage>
        <taxon>Bacteria</taxon>
        <taxon>Pseudomonadati</taxon>
        <taxon>Pseudomonadota</taxon>
        <taxon>Betaproteobacteria</taxon>
        <taxon>Burkholderiales</taxon>
        <taxon>Thiomonas</taxon>
    </lineage>
</organism>
<sequence>MDKVYNVLVLCTGNSARSIMGEGLINTLGKGRFKAYSAGSHPGGVVNPFAIEQLKSIGYPTDTLRSKSWDEFATPDAPQMDFVFTVCDKAAGETCPIWPGHPMTAHWGFEDPAAVEGSDEEKRRAFQTIFRQIMCRVRAFISLPLDRLDAAAIKREIVDIGKTQVMPLPESCAKDDLDPVVQ</sequence>
<name>A0A8I1SWW6_THIA3</name>
<feature type="domain" description="Phosphotyrosine protein phosphatase I" evidence="2">
    <location>
        <begin position="5"/>
        <end position="143"/>
    </location>
</feature>
<evidence type="ECO:0000256" key="1">
    <source>
        <dbReference type="ARBA" id="ARBA00022849"/>
    </source>
</evidence>
<proteinExistence type="predicted"/>
<dbReference type="RefSeq" id="WP_276731450.1">
    <property type="nucleotide sequence ID" value="NZ_JAFKMR010000024.1"/>
</dbReference>
<dbReference type="AlphaFoldDB" id="A0A8I1SWW6"/>
<comment type="caution">
    <text evidence="3">The sequence shown here is derived from an EMBL/GenBank/DDBJ whole genome shotgun (WGS) entry which is preliminary data.</text>
</comment>
<dbReference type="GO" id="GO:0046685">
    <property type="term" value="P:response to arsenic-containing substance"/>
    <property type="evidence" value="ECO:0007669"/>
    <property type="project" value="UniProtKB-KW"/>
</dbReference>
<reference evidence="3" key="1">
    <citation type="submission" date="2021-02" db="EMBL/GenBank/DDBJ databases">
        <title>Thiocyanate and organic carbon inputs drive convergent selection for specific autotrophic Afipia and Thiobacillus strains within complex microbiomes.</title>
        <authorList>
            <person name="Huddy R.J."/>
            <person name="Sachdeva R."/>
            <person name="Kadzinga F."/>
            <person name="Kantor R.S."/>
            <person name="Harrison S.T.L."/>
            <person name="Banfield J.F."/>
        </authorList>
    </citation>
    <scope>NUCLEOTIDE SEQUENCE</scope>
    <source>
        <strain evidence="3">SCN18_13_7_16_R3_B_64_19</strain>
    </source>
</reference>